<evidence type="ECO:0000256" key="4">
    <source>
        <dbReference type="ARBA" id="ARBA00022553"/>
    </source>
</evidence>
<dbReference type="Gene3D" id="3.30.565.10">
    <property type="entry name" value="Histidine kinase-like ATPase, C-terminal domain"/>
    <property type="match status" value="1"/>
</dbReference>
<dbReference type="PRINTS" id="PR00344">
    <property type="entry name" value="BCTRLSENSOR"/>
</dbReference>
<dbReference type="PROSITE" id="PS50109">
    <property type="entry name" value="HIS_KIN"/>
    <property type="match status" value="1"/>
</dbReference>
<dbReference type="InterPro" id="IPR052162">
    <property type="entry name" value="Sensor_kinase/Photoreceptor"/>
</dbReference>
<keyword evidence="7" id="KW-0902">Two-component regulatory system</keyword>
<dbReference type="InterPro" id="IPR036097">
    <property type="entry name" value="HisK_dim/P_sf"/>
</dbReference>
<evidence type="ECO:0000256" key="7">
    <source>
        <dbReference type="ARBA" id="ARBA00023012"/>
    </source>
</evidence>
<evidence type="ECO:0000259" key="12">
    <source>
        <dbReference type="PROSITE" id="PS50112"/>
    </source>
</evidence>
<dbReference type="FunFam" id="3.30.565.10:FF:000010">
    <property type="entry name" value="Sensor histidine kinase RcsC"/>
    <property type="match status" value="1"/>
</dbReference>
<keyword evidence="4 9" id="KW-0597">Phosphoprotein</keyword>
<dbReference type="SUPFAM" id="SSF47384">
    <property type="entry name" value="Homodimeric domain of signal transducing histidine kinase"/>
    <property type="match status" value="1"/>
</dbReference>
<evidence type="ECO:0000259" key="11">
    <source>
        <dbReference type="PROSITE" id="PS50110"/>
    </source>
</evidence>
<feature type="domain" description="PAS" evidence="12">
    <location>
        <begin position="55"/>
        <end position="126"/>
    </location>
</feature>
<dbReference type="EC" id="2.7.13.3" evidence="3"/>
<dbReference type="InterPro" id="IPR035965">
    <property type="entry name" value="PAS-like_dom_sf"/>
</dbReference>
<comment type="similarity">
    <text evidence="2">In the N-terminal section; belongs to the phytochrome family.</text>
</comment>
<evidence type="ECO:0000313" key="14">
    <source>
        <dbReference type="EMBL" id="MBW4668203.1"/>
    </source>
</evidence>
<reference evidence="14" key="1">
    <citation type="submission" date="2021-05" db="EMBL/GenBank/DDBJ databases">
        <authorList>
            <person name="Pietrasiak N."/>
            <person name="Ward R."/>
            <person name="Stajich J.E."/>
            <person name="Kurbessoian T."/>
        </authorList>
    </citation>
    <scope>NUCLEOTIDE SEQUENCE</scope>
    <source>
        <strain evidence="14">GSE-NOS-MK-12-04C</strain>
    </source>
</reference>
<dbReference type="NCBIfam" id="TIGR00229">
    <property type="entry name" value="sensory_box"/>
    <property type="match status" value="4"/>
</dbReference>
<dbReference type="Pfam" id="PF00072">
    <property type="entry name" value="Response_reg"/>
    <property type="match status" value="1"/>
</dbReference>
<proteinExistence type="inferred from homology"/>
<keyword evidence="5" id="KW-0808">Transferase</keyword>
<dbReference type="PANTHER" id="PTHR43304:SF1">
    <property type="entry name" value="PAC DOMAIN-CONTAINING PROTEIN"/>
    <property type="match status" value="1"/>
</dbReference>
<accession>A0A951US03</accession>
<feature type="domain" description="PAS" evidence="12">
    <location>
        <begin position="553"/>
        <end position="623"/>
    </location>
</feature>
<evidence type="ECO:0000259" key="13">
    <source>
        <dbReference type="PROSITE" id="PS50113"/>
    </source>
</evidence>
<feature type="domain" description="PAC" evidence="13">
    <location>
        <begin position="370"/>
        <end position="422"/>
    </location>
</feature>
<dbReference type="CDD" id="cd00130">
    <property type="entry name" value="PAS"/>
    <property type="match status" value="4"/>
</dbReference>
<comment type="caution">
    <text evidence="14">The sequence shown here is derived from an EMBL/GenBank/DDBJ whole genome shotgun (WGS) entry which is preliminary data.</text>
</comment>
<dbReference type="SUPFAM" id="SSF55785">
    <property type="entry name" value="PYP-like sensor domain (PAS domain)"/>
    <property type="match status" value="5"/>
</dbReference>
<evidence type="ECO:0000256" key="1">
    <source>
        <dbReference type="ARBA" id="ARBA00000085"/>
    </source>
</evidence>
<feature type="domain" description="PAC" evidence="13">
    <location>
        <begin position="499"/>
        <end position="552"/>
    </location>
</feature>
<dbReference type="Gene3D" id="3.40.50.2300">
    <property type="match status" value="1"/>
</dbReference>
<evidence type="ECO:0000313" key="15">
    <source>
        <dbReference type="Proteomes" id="UP000729701"/>
    </source>
</evidence>
<dbReference type="InterPro" id="IPR000700">
    <property type="entry name" value="PAS-assoc_C"/>
</dbReference>
<dbReference type="Gene3D" id="3.30.450.20">
    <property type="entry name" value="PAS domain"/>
    <property type="match status" value="5"/>
</dbReference>
<sequence length="1073" mass="121697">MGLYKPNGDLVWLSLDSQPLFQLGASLPYAAVTNFVEIAVPKQEEINLTEVLQESPGLIQQVTETTPGIFYIYDLIEQRLIYTNYQMTEILGYSTEEIQAIGLESLFPDAFERLNSLQQGEVISSEYQYRHRNGEWRWLSNHLSLLSTNTDKKSRRVLGIAQDINEQRQSKERLELATTAVNCLIFDWDVESGRVERTNSFTLLLGYTSNEHEPTLEWWRSLVYPEDLQRMDEESAAKQEGDRYITEYRIRHKDGRYIWVEDRGLVVRHNGNIIRVVGSTTDIGDRKQIEADLLDSAERIEMATTAAQLGMWFWDITTSELVWTSQCKALFGLSCDSEISYEIFLNLLHPEDRESTHAAVTQTLEHGIDYNLEYRTIWTDGSVHWIAAKGKAFYSAEGKAVRMMGTTQDITHRKHTEESLARSQESLILAQEAGQIGSFDWNIETGVIVRTEQLEAIFGFEKGCFGGNVASWQERVHEDDLPHLQESLAYTIANQIQEWVVEYRIFRADNCEMRWIEAKARLFYNESGKAVRMIGTNIDVSVRKQESEELRQSQLIYRNLADQMPQLFWITQPDGYHEYYNQRWYDYTGTTFDQVRGSGWTHLLHPDDVERSIEIWNESLTTGKNYDIEYRLLRASDGEYRWHLGRAFPLRDENGQIIKWFGSCTDIHDQKLVEEERTQLLARERIARDEAEKANRIKDEFLAVLSHELRSPLNPILGWAKLLKTRKFDGSTIIKGLDTIERNAKLQIQLIDDLLDVSRILRGKVTLNIGSLDLKTVIDAALETVRLTAENKSIQIKTQFDPNVGKIEADAYRLQQVFGNLLNNAVKFTPQGGQVEVLLGSESRDGLVSHSALITVRDTGLGISPKFLPHVFEYFRQADSSTTRNYGGLGLGLAIVRHLVELHGGSVGVDSPGEGQGASFTVRLPLSLSNQDEYIETDVDIEQFTSSSLGGQKILIVDDIADAREFLCILLEQYGATVTVAASGSEVLNILSQSQPDLLISDLGMPEMDGYGLIGKIRELPVEQGGEIKAIALTAYAGETDRERVLAAGFQKHVAKPVEPEKLLQAIADLLPL</sequence>
<dbReference type="PROSITE" id="PS50110">
    <property type="entry name" value="RESPONSE_REGULATORY"/>
    <property type="match status" value="1"/>
</dbReference>
<dbReference type="GO" id="GO:0000155">
    <property type="term" value="F:phosphorelay sensor kinase activity"/>
    <property type="evidence" value="ECO:0007669"/>
    <property type="project" value="InterPro"/>
</dbReference>
<protein>
    <recommendedName>
        <fullName evidence="8">Circadian input-output histidine kinase CikA</fullName>
        <ecNumber evidence="3">2.7.13.3</ecNumber>
    </recommendedName>
</protein>
<organism evidence="14 15">
    <name type="scientific">Cyanomargarita calcarea GSE-NOS-MK-12-04C</name>
    <dbReference type="NCBI Taxonomy" id="2839659"/>
    <lineage>
        <taxon>Bacteria</taxon>
        <taxon>Bacillati</taxon>
        <taxon>Cyanobacteriota</taxon>
        <taxon>Cyanophyceae</taxon>
        <taxon>Nostocales</taxon>
        <taxon>Cyanomargaritaceae</taxon>
        <taxon>Cyanomargarita</taxon>
    </lineage>
</organism>
<name>A0A951US03_9CYAN</name>
<dbReference type="InterPro" id="IPR013655">
    <property type="entry name" value="PAS_fold_3"/>
</dbReference>
<comment type="catalytic activity">
    <reaction evidence="1">
        <text>ATP + protein L-histidine = ADP + protein N-phospho-L-histidine.</text>
        <dbReference type="EC" id="2.7.13.3"/>
    </reaction>
</comment>
<feature type="domain" description="PAC" evidence="13">
    <location>
        <begin position="123"/>
        <end position="176"/>
    </location>
</feature>
<feature type="domain" description="Histidine kinase" evidence="10">
    <location>
        <begin position="704"/>
        <end position="928"/>
    </location>
</feature>
<dbReference type="InterPro" id="IPR004358">
    <property type="entry name" value="Sig_transdc_His_kin-like_C"/>
</dbReference>
<evidence type="ECO:0000256" key="5">
    <source>
        <dbReference type="ARBA" id="ARBA00022679"/>
    </source>
</evidence>
<feature type="domain" description="Response regulatory" evidence="11">
    <location>
        <begin position="953"/>
        <end position="1071"/>
    </location>
</feature>
<feature type="domain" description="PAS" evidence="12">
    <location>
        <begin position="296"/>
        <end position="367"/>
    </location>
</feature>
<dbReference type="CDD" id="cd16922">
    <property type="entry name" value="HATPase_EvgS-ArcB-TorS-like"/>
    <property type="match status" value="1"/>
</dbReference>
<evidence type="ECO:0000259" key="10">
    <source>
        <dbReference type="PROSITE" id="PS50109"/>
    </source>
</evidence>
<dbReference type="Proteomes" id="UP000729701">
    <property type="component" value="Unassembled WGS sequence"/>
</dbReference>
<dbReference type="CDD" id="cd00082">
    <property type="entry name" value="HisKA"/>
    <property type="match status" value="1"/>
</dbReference>
<dbReference type="InterPro" id="IPR036890">
    <property type="entry name" value="HATPase_C_sf"/>
</dbReference>
<dbReference type="SMART" id="SM00448">
    <property type="entry name" value="REC"/>
    <property type="match status" value="1"/>
</dbReference>
<dbReference type="PROSITE" id="PS50113">
    <property type="entry name" value="PAC"/>
    <property type="match status" value="5"/>
</dbReference>
<dbReference type="InterPro" id="IPR001789">
    <property type="entry name" value="Sig_transdc_resp-reg_receiver"/>
</dbReference>
<dbReference type="InterPro" id="IPR000014">
    <property type="entry name" value="PAS"/>
</dbReference>
<dbReference type="SUPFAM" id="SSF55874">
    <property type="entry name" value="ATPase domain of HSP90 chaperone/DNA topoisomerase II/histidine kinase"/>
    <property type="match status" value="1"/>
</dbReference>
<dbReference type="InterPro" id="IPR011006">
    <property type="entry name" value="CheY-like_superfamily"/>
</dbReference>
<evidence type="ECO:0000256" key="3">
    <source>
        <dbReference type="ARBA" id="ARBA00012438"/>
    </source>
</evidence>
<dbReference type="InterPro" id="IPR005467">
    <property type="entry name" value="His_kinase_dom"/>
</dbReference>
<dbReference type="EMBL" id="JAHHGZ010000011">
    <property type="protein sequence ID" value="MBW4668203.1"/>
    <property type="molecule type" value="Genomic_DNA"/>
</dbReference>
<dbReference type="SMART" id="SM00091">
    <property type="entry name" value="PAS"/>
    <property type="match status" value="5"/>
</dbReference>
<dbReference type="CDD" id="cd17580">
    <property type="entry name" value="REC_2_DhkD-like"/>
    <property type="match status" value="1"/>
</dbReference>
<evidence type="ECO:0000256" key="9">
    <source>
        <dbReference type="PROSITE-ProRule" id="PRU00169"/>
    </source>
</evidence>
<dbReference type="PANTHER" id="PTHR43304">
    <property type="entry name" value="PHYTOCHROME-LIKE PROTEIN CPH1"/>
    <property type="match status" value="1"/>
</dbReference>
<dbReference type="Pfam" id="PF08447">
    <property type="entry name" value="PAS_3"/>
    <property type="match status" value="5"/>
</dbReference>
<evidence type="ECO:0000256" key="8">
    <source>
        <dbReference type="ARBA" id="ARBA00074306"/>
    </source>
</evidence>
<dbReference type="InterPro" id="IPR003661">
    <property type="entry name" value="HisK_dim/P_dom"/>
</dbReference>
<dbReference type="FunFam" id="3.30.450.20:FF:000099">
    <property type="entry name" value="Sensory box sensor histidine kinase"/>
    <property type="match status" value="1"/>
</dbReference>
<feature type="domain" description="PAC" evidence="13">
    <location>
        <begin position="626"/>
        <end position="679"/>
    </location>
</feature>
<gene>
    <name evidence="14" type="ORF">KME60_12465</name>
</gene>
<dbReference type="Pfam" id="PF02518">
    <property type="entry name" value="HATPase_c"/>
    <property type="match status" value="1"/>
</dbReference>
<dbReference type="Gene3D" id="2.10.70.100">
    <property type="match status" value="2"/>
</dbReference>
<dbReference type="InterPro" id="IPR003594">
    <property type="entry name" value="HATPase_dom"/>
</dbReference>
<evidence type="ECO:0000256" key="2">
    <source>
        <dbReference type="ARBA" id="ARBA00006402"/>
    </source>
</evidence>
<dbReference type="SMART" id="SM00387">
    <property type="entry name" value="HATPase_c"/>
    <property type="match status" value="1"/>
</dbReference>
<keyword evidence="6" id="KW-0418">Kinase</keyword>
<evidence type="ECO:0000256" key="6">
    <source>
        <dbReference type="ARBA" id="ARBA00022777"/>
    </source>
</evidence>
<dbReference type="Pfam" id="PF00512">
    <property type="entry name" value="HisKA"/>
    <property type="match status" value="1"/>
</dbReference>
<dbReference type="Gene3D" id="1.10.287.130">
    <property type="match status" value="1"/>
</dbReference>
<dbReference type="InterPro" id="IPR001610">
    <property type="entry name" value="PAC"/>
</dbReference>
<feature type="modified residue" description="4-aspartylphosphate" evidence="9">
    <location>
        <position position="1002"/>
    </location>
</feature>
<dbReference type="SUPFAM" id="SSF52172">
    <property type="entry name" value="CheY-like"/>
    <property type="match status" value="1"/>
</dbReference>
<dbReference type="PROSITE" id="PS50112">
    <property type="entry name" value="PAS"/>
    <property type="match status" value="3"/>
</dbReference>
<dbReference type="SMART" id="SM00388">
    <property type="entry name" value="HisKA"/>
    <property type="match status" value="1"/>
</dbReference>
<reference evidence="14" key="2">
    <citation type="journal article" date="2022" name="Microbiol. Resour. Announc.">
        <title>Metagenome Sequencing to Explore Phylogenomics of Terrestrial Cyanobacteria.</title>
        <authorList>
            <person name="Ward R.D."/>
            <person name="Stajich J.E."/>
            <person name="Johansen J.R."/>
            <person name="Huntemann M."/>
            <person name="Clum A."/>
            <person name="Foster B."/>
            <person name="Foster B."/>
            <person name="Roux S."/>
            <person name="Palaniappan K."/>
            <person name="Varghese N."/>
            <person name="Mukherjee S."/>
            <person name="Reddy T.B.K."/>
            <person name="Daum C."/>
            <person name="Copeland A."/>
            <person name="Chen I.A."/>
            <person name="Ivanova N.N."/>
            <person name="Kyrpides N.C."/>
            <person name="Shapiro N."/>
            <person name="Eloe-Fadrosh E.A."/>
            <person name="Pietrasiak N."/>
        </authorList>
    </citation>
    <scope>NUCLEOTIDE SEQUENCE</scope>
    <source>
        <strain evidence="14">GSE-NOS-MK-12-04C</strain>
    </source>
</reference>
<dbReference type="SMART" id="SM00086">
    <property type="entry name" value="PAC"/>
    <property type="match status" value="5"/>
</dbReference>
<feature type="domain" description="PAC" evidence="13">
    <location>
        <begin position="244"/>
        <end position="295"/>
    </location>
</feature>
<dbReference type="AlphaFoldDB" id="A0A951US03"/>